<gene>
    <name evidence="2" type="ORF">PLEPLA_LOCUS42127</name>
</gene>
<name>A0A9N7Z3K5_PLEPL</name>
<evidence type="ECO:0000313" key="3">
    <source>
        <dbReference type="Proteomes" id="UP001153269"/>
    </source>
</evidence>
<sequence length="106" mass="11597">MLPVRGKGEKKLQSSCSSVTSPGFVVVEFCIRGSVEPCAQMLVEVLLQDIASLRGEREAVAAFRPWRDKRRELEQPSALGGMEEERDFGETSPYIGPSDLTGLGPE</sequence>
<protein>
    <submittedName>
        <fullName evidence="2">Uncharacterized protein</fullName>
    </submittedName>
</protein>
<organism evidence="2 3">
    <name type="scientific">Pleuronectes platessa</name>
    <name type="common">European plaice</name>
    <dbReference type="NCBI Taxonomy" id="8262"/>
    <lineage>
        <taxon>Eukaryota</taxon>
        <taxon>Metazoa</taxon>
        <taxon>Chordata</taxon>
        <taxon>Craniata</taxon>
        <taxon>Vertebrata</taxon>
        <taxon>Euteleostomi</taxon>
        <taxon>Actinopterygii</taxon>
        <taxon>Neopterygii</taxon>
        <taxon>Teleostei</taxon>
        <taxon>Neoteleostei</taxon>
        <taxon>Acanthomorphata</taxon>
        <taxon>Carangaria</taxon>
        <taxon>Pleuronectiformes</taxon>
        <taxon>Pleuronectoidei</taxon>
        <taxon>Pleuronectidae</taxon>
        <taxon>Pleuronectes</taxon>
    </lineage>
</organism>
<dbReference type="EMBL" id="CADEAL010004209">
    <property type="protein sequence ID" value="CAB1454363.1"/>
    <property type="molecule type" value="Genomic_DNA"/>
</dbReference>
<reference evidence="2" key="1">
    <citation type="submission" date="2020-03" db="EMBL/GenBank/DDBJ databases">
        <authorList>
            <person name="Weist P."/>
        </authorList>
    </citation>
    <scope>NUCLEOTIDE SEQUENCE</scope>
</reference>
<proteinExistence type="predicted"/>
<keyword evidence="3" id="KW-1185">Reference proteome</keyword>
<feature type="region of interest" description="Disordered" evidence="1">
    <location>
        <begin position="73"/>
        <end position="106"/>
    </location>
</feature>
<evidence type="ECO:0000313" key="2">
    <source>
        <dbReference type="EMBL" id="CAB1454363.1"/>
    </source>
</evidence>
<accession>A0A9N7Z3K5</accession>
<dbReference type="Proteomes" id="UP001153269">
    <property type="component" value="Unassembled WGS sequence"/>
</dbReference>
<evidence type="ECO:0000256" key="1">
    <source>
        <dbReference type="SAM" id="MobiDB-lite"/>
    </source>
</evidence>
<comment type="caution">
    <text evidence="2">The sequence shown here is derived from an EMBL/GenBank/DDBJ whole genome shotgun (WGS) entry which is preliminary data.</text>
</comment>
<dbReference type="AlphaFoldDB" id="A0A9N7Z3K5"/>